<protein>
    <submittedName>
        <fullName evidence="1">Uncharacterized protein</fullName>
    </submittedName>
</protein>
<dbReference type="Proteomes" id="UP000515465">
    <property type="component" value="Chromosome"/>
</dbReference>
<name>A0A7G6T0V8_9HYPH</name>
<evidence type="ECO:0000313" key="2">
    <source>
        <dbReference type="Proteomes" id="UP000515465"/>
    </source>
</evidence>
<dbReference type="AlphaFoldDB" id="A0A7G6T0V8"/>
<reference evidence="2" key="1">
    <citation type="journal article" date="2020" name="Mol. Plant Microbe">
        <title>Rhizobial microsymbionts of the narrowly endemic Oxytropis species growing in Kamchatka are characterized by significant genetic diversity and possess a set of genes that are associated with T3SS and T6SS secretion systems and can affect the development of symbiosis.</title>
        <authorList>
            <person name="Safronova V."/>
            <person name="Guro P."/>
            <person name="Sazanova A."/>
            <person name="Kuznetsova I."/>
            <person name="Belimov A."/>
            <person name="Yakubov V."/>
            <person name="Chirak E."/>
            <person name="Afonin A."/>
            <person name="Gogolev Y."/>
            <person name="Andronov E."/>
            <person name="Tikhonovich I."/>
        </authorList>
    </citation>
    <scope>NUCLEOTIDE SEQUENCE [LARGE SCALE GENOMIC DNA]</scope>
    <source>
        <strain evidence="2">583</strain>
    </source>
</reference>
<evidence type="ECO:0000313" key="1">
    <source>
        <dbReference type="EMBL" id="QND60390.1"/>
    </source>
</evidence>
<accession>A0A7G6T0V8</accession>
<gene>
    <name evidence="1" type="ORF">HB778_30460</name>
</gene>
<sequence length="90" mass="9718">MGGGGNGGGDTRDRERLETLYGGRGKGNRKAAVLIEDIDALLDMRKQLRCTKAAGATPTKAEFDALLLDVTDIFNRLTAMAQDLQKRVLP</sequence>
<dbReference type="RefSeq" id="WP_183459268.1">
    <property type="nucleotide sequence ID" value="NZ_CP050296.1"/>
</dbReference>
<organism evidence="1 2">
    <name type="scientific">Mesorhizobium huakuii</name>
    <dbReference type="NCBI Taxonomy" id="28104"/>
    <lineage>
        <taxon>Bacteria</taxon>
        <taxon>Pseudomonadati</taxon>
        <taxon>Pseudomonadota</taxon>
        <taxon>Alphaproteobacteria</taxon>
        <taxon>Hyphomicrobiales</taxon>
        <taxon>Phyllobacteriaceae</taxon>
        <taxon>Mesorhizobium</taxon>
    </lineage>
</organism>
<dbReference type="EMBL" id="CP050296">
    <property type="protein sequence ID" value="QND60390.1"/>
    <property type="molecule type" value="Genomic_DNA"/>
</dbReference>
<proteinExistence type="predicted"/>